<keyword evidence="2" id="KW-1185">Reference proteome</keyword>
<sequence length="82" mass="9008">YKAVFVFPLKTYRKQVSDRPLSFPFISSVPQSSPPLSLLLASILAVASLSTFWSNQLLAICSTVVVSSYSNSYELATVVVNY</sequence>
<gene>
    <name evidence="1" type="ORF">WMSIL1_LOCUS8101</name>
</gene>
<proteinExistence type="predicted"/>
<protein>
    <submittedName>
        <fullName evidence="1">Uncharacterized protein</fullName>
    </submittedName>
</protein>
<feature type="non-terminal residue" evidence="1">
    <location>
        <position position="1"/>
    </location>
</feature>
<accession>A0A564YQD9</accession>
<dbReference type="AlphaFoldDB" id="A0A564YQD9"/>
<name>A0A564YQD9_HYMDI</name>
<dbReference type="Proteomes" id="UP000321570">
    <property type="component" value="Unassembled WGS sequence"/>
</dbReference>
<reference evidence="1 2" key="1">
    <citation type="submission" date="2019-07" db="EMBL/GenBank/DDBJ databases">
        <authorList>
            <person name="Jastrzebski P J."/>
            <person name="Paukszto L."/>
            <person name="Jastrzebski P J."/>
        </authorList>
    </citation>
    <scope>NUCLEOTIDE SEQUENCE [LARGE SCALE GENOMIC DNA]</scope>
    <source>
        <strain evidence="1 2">WMS-il1</strain>
    </source>
</reference>
<evidence type="ECO:0000313" key="1">
    <source>
        <dbReference type="EMBL" id="VUZ48908.1"/>
    </source>
</evidence>
<evidence type="ECO:0000313" key="2">
    <source>
        <dbReference type="Proteomes" id="UP000321570"/>
    </source>
</evidence>
<organism evidence="1 2">
    <name type="scientific">Hymenolepis diminuta</name>
    <name type="common">Rat tapeworm</name>
    <dbReference type="NCBI Taxonomy" id="6216"/>
    <lineage>
        <taxon>Eukaryota</taxon>
        <taxon>Metazoa</taxon>
        <taxon>Spiralia</taxon>
        <taxon>Lophotrochozoa</taxon>
        <taxon>Platyhelminthes</taxon>
        <taxon>Cestoda</taxon>
        <taxon>Eucestoda</taxon>
        <taxon>Cyclophyllidea</taxon>
        <taxon>Hymenolepididae</taxon>
        <taxon>Hymenolepis</taxon>
    </lineage>
</organism>
<dbReference type="EMBL" id="CABIJS010000321">
    <property type="protein sequence ID" value="VUZ48908.1"/>
    <property type="molecule type" value="Genomic_DNA"/>
</dbReference>